<dbReference type="Gene3D" id="1.10.150.60">
    <property type="entry name" value="ARID DNA-binding domain"/>
    <property type="match status" value="1"/>
</dbReference>
<proteinExistence type="predicted"/>
<gene>
    <name evidence="3" type="primary">LOC127150607</name>
</gene>
<feature type="domain" description="ARID" evidence="1">
    <location>
        <begin position="1"/>
        <end position="80"/>
    </location>
</feature>
<dbReference type="InterPro" id="IPR036431">
    <property type="entry name" value="ARID_dom_sf"/>
</dbReference>
<organism evidence="2 3">
    <name type="scientific">Cucumis melo</name>
    <name type="common">Muskmelon</name>
    <dbReference type="NCBI Taxonomy" id="3656"/>
    <lineage>
        <taxon>Eukaryota</taxon>
        <taxon>Viridiplantae</taxon>
        <taxon>Streptophyta</taxon>
        <taxon>Embryophyta</taxon>
        <taxon>Tracheophyta</taxon>
        <taxon>Spermatophyta</taxon>
        <taxon>Magnoliopsida</taxon>
        <taxon>eudicotyledons</taxon>
        <taxon>Gunneridae</taxon>
        <taxon>Pentapetalae</taxon>
        <taxon>rosids</taxon>
        <taxon>fabids</taxon>
        <taxon>Cucurbitales</taxon>
        <taxon>Cucurbitaceae</taxon>
        <taxon>Benincaseae</taxon>
        <taxon>Cucumis</taxon>
    </lineage>
</organism>
<dbReference type="SUPFAM" id="SSF46774">
    <property type="entry name" value="ARID-like"/>
    <property type="match status" value="1"/>
</dbReference>
<sequence length="80" mass="8847">MTALEKLHSLMGTKFMIPIIGGKELDLHRLFVEVTSRGGIEKRVGVLQIRALPKAVIAVIVVAAHQGFSLHLCRKNLVYI</sequence>
<reference evidence="3" key="1">
    <citation type="submission" date="2025-08" db="UniProtKB">
        <authorList>
            <consortium name="RefSeq"/>
        </authorList>
    </citation>
    <scope>IDENTIFICATION</scope>
    <source>
        <tissue evidence="3">Stem</tissue>
    </source>
</reference>
<keyword evidence="2" id="KW-1185">Reference proteome</keyword>
<accession>A0ABM3L3T8</accession>
<name>A0ABM3L3T8_CUCME</name>
<dbReference type="Pfam" id="PF01388">
    <property type="entry name" value="ARID"/>
    <property type="match status" value="1"/>
</dbReference>
<dbReference type="PANTHER" id="PTHR46691:SF3">
    <property type="entry name" value="HIGH MOBILITY GROUP B PROTEIN 15"/>
    <property type="match status" value="1"/>
</dbReference>
<protein>
    <submittedName>
        <fullName evidence="3">High mobility group B protein 15-like</fullName>
    </submittedName>
</protein>
<dbReference type="PROSITE" id="PS51011">
    <property type="entry name" value="ARID"/>
    <property type="match status" value="1"/>
</dbReference>
<evidence type="ECO:0000313" key="2">
    <source>
        <dbReference type="Proteomes" id="UP001652600"/>
    </source>
</evidence>
<dbReference type="Proteomes" id="UP001652600">
    <property type="component" value="Chromosome 8"/>
</dbReference>
<evidence type="ECO:0000259" key="1">
    <source>
        <dbReference type="PROSITE" id="PS51011"/>
    </source>
</evidence>
<dbReference type="InterPro" id="IPR001606">
    <property type="entry name" value="ARID_dom"/>
</dbReference>
<dbReference type="PANTHER" id="PTHR46691">
    <property type="entry name" value="HIGH MOBILITY GROUP B PROTEIN 9"/>
    <property type="match status" value="1"/>
</dbReference>
<evidence type="ECO:0000313" key="3">
    <source>
        <dbReference type="RefSeq" id="XP_050944694.1"/>
    </source>
</evidence>
<dbReference type="GeneID" id="127150607"/>
<dbReference type="RefSeq" id="XP_050944694.1">
    <property type="nucleotide sequence ID" value="XM_051088737.1"/>
</dbReference>